<dbReference type="InterPro" id="IPR036162">
    <property type="entry name" value="Resolvase-like_N_sf"/>
</dbReference>
<keyword evidence="9" id="KW-1185">Reference proteome</keyword>
<dbReference type="GO" id="GO:0003677">
    <property type="term" value="F:DNA binding"/>
    <property type="evidence" value="ECO:0007669"/>
    <property type="project" value="UniProtKB-KW"/>
</dbReference>
<evidence type="ECO:0000256" key="3">
    <source>
        <dbReference type="ARBA" id="ARBA00023125"/>
    </source>
</evidence>
<feature type="active site" description="O-(5'-phospho-DNA)-serine intermediate" evidence="5 6">
    <location>
        <position position="20"/>
    </location>
</feature>
<comment type="caution">
    <text evidence="8">The sequence shown here is derived from an EMBL/GenBank/DDBJ whole genome shotgun (WGS) entry which is preliminary data.</text>
</comment>
<dbReference type="EMBL" id="JAMXLR010000069">
    <property type="protein sequence ID" value="MCO6046177.1"/>
    <property type="molecule type" value="Genomic_DNA"/>
</dbReference>
<name>A0A9X2FDQ6_9BACT</name>
<dbReference type="SMART" id="SM00857">
    <property type="entry name" value="Resolvase"/>
    <property type="match status" value="1"/>
</dbReference>
<evidence type="ECO:0000256" key="2">
    <source>
        <dbReference type="ARBA" id="ARBA00022908"/>
    </source>
</evidence>
<dbReference type="CDD" id="cd03768">
    <property type="entry name" value="SR_ResInv"/>
    <property type="match status" value="1"/>
</dbReference>
<evidence type="ECO:0000313" key="9">
    <source>
        <dbReference type="Proteomes" id="UP001155241"/>
    </source>
</evidence>
<keyword evidence="3" id="KW-0238">DNA-binding</keyword>
<dbReference type="Gene3D" id="1.10.10.60">
    <property type="entry name" value="Homeodomain-like"/>
    <property type="match status" value="1"/>
</dbReference>
<keyword evidence="4" id="KW-0233">DNA recombination</keyword>
<dbReference type="SUPFAM" id="SSF53041">
    <property type="entry name" value="Resolvase-like"/>
    <property type="match status" value="1"/>
</dbReference>
<evidence type="ECO:0000256" key="1">
    <source>
        <dbReference type="ARBA" id="ARBA00009913"/>
    </source>
</evidence>
<dbReference type="Pfam" id="PF00239">
    <property type="entry name" value="Resolvase"/>
    <property type="match status" value="1"/>
</dbReference>
<dbReference type="InterPro" id="IPR009057">
    <property type="entry name" value="Homeodomain-like_sf"/>
</dbReference>
<dbReference type="AlphaFoldDB" id="A0A9X2FDQ6"/>
<protein>
    <submittedName>
        <fullName evidence="8">Recombinase family protein</fullName>
    </submittedName>
</protein>
<feature type="domain" description="Resolvase/invertase-type recombinase catalytic" evidence="7">
    <location>
        <begin position="12"/>
        <end position="153"/>
    </location>
</feature>
<comment type="similarity">
    <text evidence="1">Belongs to the site-specific recombinase resolvase family.</text>
</comment>
<evidence type="ECO:0000256" key="5">
    <source>
        <dbReference type="PIRSR" id="PIRSR606118-50"/>
    </source>
</evidence>
<sequence>MKSKKRVKSAAKVAVYVRVSTTSQKAASQRAEIERWMASQRLSDAVWYVDSKSGTDLRRPEFERLQTAVFAGKVKTVVVYKLDRISRSLVDGINTLVDWCQRGIRVVSVTQQLDFNGAAGQLIASVLFAVAEMEQEMRRERQSAGIAAAKARGVYKGRQSGTTKAKPDRALELRKMGLKDQEIATALGVSRRTVQRYLRSVE</sequence>
<dbReference type="SUPFAM" id="SSF46689">
    <property type="entry name" value="Homeodomain-like"/>
    <property type="match status" value="1"/>
</dbReference>
<dbReference type="RefSeq" id="WP_252854292.1">
    <property type="nucleotide sequence ID" value="NZ_JAMXLR010000069.1"/>
</dbReference>
<dbReference type="Gene3D" id="3.40.50.1390">
    <property type="entry name" value="Resolvase, N-terminal catalytic domain"/>
    <property type="match status" value="1"/>
</dbReference>
<dbReference type="InterPro" id="IPR006119">
    <property type="entry name" value="Resolv_N"/>
</dbReference>
<dbReference type="PANTHER" id="PTHR30461">
    <property type="entry name" value="DNA-INVERTASE FROM LAMBDOID PROPHAGE"/>
    <property type="match status" value="1"/>
</dbReference>
<keyword evidence="2" id="KW-0229">DNA integration</keyword>
<dbReference type="Proteomes" id="UP001155241">
    <property type="component" value="Unassembled WGS sequence"/>
</dbReference>
<gene>
    <name evidence="8" type="ORF">NG895_19940</name>
</gene>
<evidence type="ECO:0000256" key="4">
    <source>
        <dbReference type="ARBA" id="ARBA00023172"/>
    </source>
</evidence>
<organism evidence="8 9">
    <name type="scientific">Aeoliella straminimaris</name>
    <dbReference type="NCBI Taxonomy" id="2954799"/>
    <lineage>
        <taxon>Bacteria</taxon>
        <taxon>Pseudomonadati</taxon>
        <taxon>Planctomycetota</taxon>
        <taxon>Planctomycetia</taxon>
        <taxon>Pirellulales</taxon>
        <taxon>Lacipirellulaceae</taxon>
        <taxon>Aeoliella</taxon>
    </lineage>
</organism>
<proteinExistence type="inferred from homology"/>
<evidence type="ECO:0000313" key="8">
    <source>
        <dbReference type="EMBL" id="MCO6046177.1"/>
    </source>
</evidence>
<dbReference type="InterPro" id="IPR006118">
    <property type="entry name" value="Recombinase_CS"/>
</dbReference>
<accession>A0A9X2FDQ6</accession>
<dbReference type="PANTHER" id="PTHR30461:SF2">
    <property type="entry name" value="SERINE RECOMBINASE PINE-RELATED"/>
    <property type="match status" value="1"/>
</dbReference>
<reference evidence="8" key="1">
    <citation type="submission" date="2022-06" db="EMBL/GenBank/DDBJ databases">
        <title>Aeoliella straminimaris, a novel planctomycete from sediments.</title>
        <authorList>
            <person name="Vitorino I.R."/>
            <person name="Lage O.M."/>
        </authorList>
    </citation>
    <scope>NUCLEOTIDE SEQUENCE</scope>
    <source>
        <strain evidence="8">ICT_H6.2</strain>
    </source>
</reference>
<dbReference type="GO" id="GO:0000150">
    <property type="term" value="F:DNA strand exchange activity"/>
    <property type="evidence" value="ECO:0007669"/>
    <property type="project" value="InterPro"/>
</dbReference>
<dbReference type="PROSITE" id="PS51736">
    <property type="entry name" value="RECOMBINASES_3"/>
    <property type="match status" value="1"/>
</dbReference>
<evidence type="ECO:0000256" key="6">
    <source>
        <dbReference type="PROSITE-ProRule" id="PRU10137"/>
    </source>
</evidence>
<evidence type="ECO:0000259" key="7">
    <source>
        <dbReference type="PROSITE" id="PS51736"/>
    </source>
</evidence>
<dbReference type="Pfam" id="PF13384">
    <property type="entry name" value="HTH_23"/>
    <property type="match status" value="1"/>
</dbReference>
<dbReference type="PROSITE" id="PS00397">
    <property type="entry name" value="RECOMBINASES_1"/>
    <property type="match status" value="1"/>
</dbReference>
<dbReference type="InterPro" id="IPR050639">
    <property type="entry name" value="SSR_resolvase"/>
</dbReference>
<dbReference type="GO" id="GO:0015074">
    <property type="term" value="P:DNA integration"/>
    <property type="evidence" value="ECO:0007669"/>
    <property type="project" value="UniProtKB-KW"/>
</dbReference>